<dbReference type="AlphaFoldDB" id="A0AAD9M3D4"/>
<evidence type="ECO:0000313" key="1">
    <source>
        <dbReference type="EMBL" id="KAK2027268.1"/>
    </source>
</evidence>
<protein>
    <submittedName>
        <fullName evidence="1">Uncharacterized protein</fullName>
    </submittedName>
</protein>
<keyword evidence="2" id="KW-1185">Reference proteome</keyword>
<gene>
    <name evidence="1" type="ORF">LX32DRAFT_654046</name>
</gene>
<organism evidence="1 2">
    <name type="scientific">Colletotrichum zoysiae</name>
    <dbReference type="NCBI Taxonomy" id="1216348"/>
    <lineage>
        <taxon>Eukaryota</taxon>
        <taxon>Fungi</taxon>
        <taxon>Dikarya</taxon>
        <taxon>Ascomycota</taxon>
        <taxon>Pezizomycotina</taxon>
        <taxon>Sordariomycetes</taxon>
        <taxon>Hypocreomycetidae</taxon>
        <taxon>Glomerellales</taxon>
        <taxon>Glomerellaceae</taxon>
        <taxon>Colletotrichum</taxon>
        <taxon>Colletotrichum graminicola species complex</taxon>
    </lineage>
</organism>
<dbReference type="Proteomes" id="UP001232148">
    <property type="component" value="Unassembled WGS sequence"/>
</dbReference>
<proteinExistence type="predicted"/>
<comment type="caution">
    <text evidence="1">The sequence shown here is derived from an EMBL/GenBank/DDBJ whole genome shotgun (WGS) entry which is preliminary data.</text>
</comment>
<dbReference type="EMBL" id="MU842898">
    <property type="protein sequence ID" value="KAK2027268.1"/>
    <property type="molecule type" value="Genomic_DNA"/>
</dbReference>
<evidence type="ECO:0000313" key="2">
    <source>
        <dbReference type="Proteomes" id="UP001232148"/>
    </source>
</evidence>
<sequence length="127" mass="14360">MERLPRLSLPFVSHASSPLRFAFILHLHLPEIPSVHAPPFQSISWASRLSERHRRLGGKSDSVWYLGYGSVRFLRFNKVDWLAGRPDRVRQTTQCNAASSNAPIYPYPINVDTRSPSLGPNCGEYNA</sequence>
<accession>A0AAD9M3D4</accession>
<reference evidence="1" key="1">
    <citation type="submission" date="2021-06" db="EMBL/GenBank/DDBJ databases">
        <title>Comparative genomics, transcriptomics and evolutionary studies reveal genomic signatures of adaptation to plant cell wall in hemibiotrophic fungi.</title>
        <authorList>
            <consortium name="DOE Joint Genome Institute"/>
            <person name="Baroncelli R."/>
            <person name="Diaz J.F."/>
            <person name="Benocci T."/>
            <person name="Peng M."/>
            <person name="Battaglia E."/>
            <person name="Haridas S."/>
            <person name="Andreopoulos W."/>
            <person name="Labutti K."/>
            <person name="Pangilinan J."/>
            <person name="Floch G.L."/>
            <person name="Makela M.R."/>
            <person name="Henrissat B."/>
            <person name="Grigoriev I.V."/>
            <person name="Crouch J.A."/>
            <person name="De Vries R.P."/>
            <person name="Sukno S.A."/>
            <person name="Thon M.R."/>
        </authorList>
    </citation>
    <scope>NUCLEOTIDE SEQUENCE</scope>
    <source>
        <strain evidence="1">MAFF235873</strain>
    </source>
</reference>
<name>A0AAD9M3D4_9PEZI</name>